<feature type="compositionally biased region" description="Pro residues" evidence="1">
    <location>
        <begin position="401"/>
        <end position="410"/>
    </location>
</feature>
<feature type="region of interest" description="Disordered" evidence="1">
    <location>
        <begin position="108"/>
        <end position="236"/>
    </location>
</feature>
<feature type="compositionally biased region" description="Low complexity" evidence="1">
    <location>
        <begin position="510"/>
        <end position="523"/>
    </location>
</feature>
<feature type="compositionally biased region" description="Basic and acidic residues" evidence="1">
    <location>
        <begin position="206"/>
        <end position="222"/>
    </location>
</feature>
<feature type="compositionally biased region" description="Low complexity" evidence="1">
    <location>
        <begin position="641"/>
        <end position="652"/>
    </location>
</feature>
<feature type="compositionally biased region" description="Polar residues" evidence="1">
    <location>
        <begin position="617"/>
        <end position="639"/>
    </location>
</feature>
<dbReference type="AlphaFoldDB" id="A0A0G4FGJ9"/>
<feature type="compositionally biased region" description="Low complexity" evidence="1">
    <location>
        <begin position="411"/>
        <end position="420"/>
    </location>
</feature>
<feature type="compositionally biased region" description="Low complexity" evidence="1">
    <location>
        <begin position="389"/>
        <end position="400"/>
    </location>
</feature>
<feature type="compositionally biased region" description="Polar residues" evidence="1">
    <location>
        <begin position="322"/>
        <end position="335"/>
    </location>
</feature>
<feature type="compositionally biased region" description="Basic residues" evidence="1">
    <location>
        <begin position="373"/>
        <end position="382"/>
    </location>
</feature>
<evidence type="ECO:0000256" key="1">
    <source>
        <dbReference type="SAM" id="MobiDB-lite"/>
    </source>
</evidence>
<feature type="compositionally biased region" description="Low complexity" evidence="1">
    <location>
        <begin position="33"/>
        <end position="42"/>
    </location>
</feature>
<gene>
    <name evidence="2" type="ORF">Cvel_16919</name>
</gene>
<feature type="region of interest" description="Disordered" evidence="1">
    <location>
        <begin position="264"/>
        <end position="560"/>
    </location>
</feature>
<name>A0A0G4FGJ9_9ALVE</name>
<evidence type="ECO:0000313" key="2">
    <source>
        <dbReference type="EMBL" id="CEM12594.1"/>
    </source>
</evidence>
<accession>A0A0G4FGJ9</accession>
<feature type="compositionally biased region" description="Basic and acidic residues" evidence="1">
    <location>
        <begin position="450"/>
        <end position="471"/>
    </location>
</feature>
<feature type="compositionally biased region" description="Acidic residues" evidence="1">
    <location>
        <begin position="223"/>
        <end position="232"/>
    </location>
</feature>
<dbReference type="EMBL" id="CDMZ01000358">
    <property type="protein sequence ID" value="CEM12594.1"/>
    <property type="molecule type" value="Genomic_DNA"/>
</dbReference>
<feature type="compositionally biased region" description="Pro residues" evidence="1">
    <location>
        <begin position="181"/>
        <end position="193"/>
    </location>
</feature>
<feature type="region of interest" description="Disordered" evidence="1">
    <location>
        <begin position="710"/>
        <end position="736"/>
    </location>
</feature>
<dbReference type="VEuPathDB" id="CryptoDB:Cvel_16919"/>
<feature type="compositionally biased region" description="Acidic residues" evidence="1">
    <location>
        <begin position="165"/>
        <end position="180"/>
    </location>
</feature>
<reference evidence="2" key="1">
    <citation type="submission" date="2014-11" db="EMBL/GenBank/DDBJ databases">
        <authorList>
            <person name="Otto D Thomas"/>
            <person name="Naeem Raeece"/>
        </authorList>
    </citation>
    <scope>NUCLEOTIDE SEQUENCE</scope>
</reference>
<protein>
    <submittedName>
        <fullName evidence="2">Uncharacterized protein</fullName>
    </submittedName>
</protein>
<organism evidence="2">
    <name type="scientific">Chromera velia CCMP2878</name>
    <dbReference type="NCBI Taxonomy" id="1169474"/>
    <lineage>
        <taxon>Eukaryota</taxon>
        <taxon>Sar</taxon>
        <taxon>Alveolata</taxon>
        <taxon>Colpodellida</taxon>
        <taxon>Chromeraceae</taxon>
        <taxon>Chromera</taxon>
    </lineage>
</organism>
<feature type="compositionally biased region" description="Low complexity" evidence="1">
    <location>
        <begin position="478"/>
        <end position="495"/>
    </location>
</feature>
<proteinExistence type="predicted"/>
<feature type="region of interest" description="Disordered" evidence="1">
    <location>
        <begin position="1"/>
        <end position="51"/>
    </location>
</feature>
<feature type="compositionally biased region" description="Polar residues" evidence="1">
    <location>
        <begin position="543"/>
        <end position="552"/>
    </location>
</feature>
<feature type="compositionally biased region" description="Polar residues" evidence="1">
    <location>
        <begin position="496"/>
        <end position="509"/>
    </location>
</feature>
<sequence length="736" mass="77904">MGNENSFLDREFPANLESEDDESPKNGFGFGAGSPSHASSSGIRRRQGSADQMVGISASRVLNRKQLGLNFNQKVCRKCGLRRKFKLDWGQAISLEFARGLNSHRDESTLLSSDESDSSDGPPKCKCPTPVVSQTALTLERRNTNPPRPVEPPHLWGLVRGTAEVVEEEGEAEGEEEDDTPPPPPSEPPPPVPRISVIPDPGGQVDAEREGAVLVQERREGELTEDEGGDAEDSQRLAIDSLESSMRYFEKGFSGLLRKVHFAASGGSENGDDDIPPPPPIPMKSASLAPPRPYRLTQADPPPHLIHHMVDTLENEGVLTPAQRQSVLSDGSGNSPMGAGNLHGDSSSEGTGGEEGDNLARQASDGSGCSPAHFRKQRKHKKERENNLSTPSFPPTATQSPPTPAPPLPPTASSSSSASSPERKRPVSAPPAGSEEPRRGSLSSFGASKLEARLKRRQEEKEKQKKEEKDPPQAAPPSASTETGEGTAGATGLSLETPQQPQVSARSTNSSQSGAARQRSSSRWKGAARGVSQGRLKLRGSRRNSQQSNLSTDRARKSLSAREAAEMFLKSLNAMEVEMHQRMSLSHRVLEDLQGEATDMADPSVILSESADSVAQSLSYSQQLSPHSTGTAGPLSSRTPAAASGAGEASASVTGLGAGGSDMLSARSPDSAARGLAVPPSSQVTDTEGLRGFADCSLTMESDMLDEHLQFGEAAAGGGDGSEAPQRLSLEHLLNL</sequence>
<feature type="region of interest" description="Disordered" evidence="1">
    <location>
        <begin position="617"/>
        <end position="689"/>
    </location>
</feature>